<sequence length="468" mass="54315">MSVSYKYWDDCVDLEEMQLLWKDADVCKEWIDAGEKMGKKVLLSRDPEGQLYLTQTEMRAVAEIVVHLHFNSQLAPVLLISFAFFTSLQQHASLLLLQDMICALAEIISDRQLQAEHYDRKTKQTRIGIMQIAPETAEWLVREMGYRNYEIEGISTLLFRPFVNVYFGAAYLKWLSYCDGKERTEEFVIRAYRGGIKKATHKSTADFFQRYLSIKQSLLPKREEDISDALHTARPISVTSGSGERWTYWDSRVSSEDMEELWRHPEVLKEWTRSGERRGRVRFSHDSEKRPYLSRVEVKAVAELIISRYFSKRGIKPTALAALAEVCSMRFVNGVRARTGLMGIDYPTAAWLYKDVGCRVYKVMSVDDLYNPFVSMYFGASYLAWLSQYEGRERSYQFIVQAYLCGPENIQKRTKGAAAYYETLEPSFSILLYIYYYIAMVLKATLDRCTREVCGPKTCKRCELPCRP</sequence>
<dbReference type="InterPro" id="IPR008258">
    <property type="entry name" value="Transglycosylase_SLT_dom_1"/>
</dbReference>
<reference evidence="2 3" key="1">
    <citation type="submission" date="2022-12" db="EMBL/GenBank/DDBJ databases">
        <title>Chromosome-scale assembly of the Ensete ventricosum genome.</title>
        <authorList>
            <person name="Dussert Y."/>
            <person name="Stocks J."/>
            <person name="Wendawek A."/>
            <person name="Woldeyes F."/>
            <person name="Nichols R.A."/>
            <person name="Borrell J.S."/>
        </authorList>
    </citation>
    <scope>NUCLEOTIDE SEQUENCE [LARGE SCALE GENOMIC DNA]</scope>
    <source>
        <strain evidence="3">cv. Maze</strain>
        <tissue evidence="2">Seeds</tissue>
    </source>
</reference>
<evidence type="ECO:0000313" key="3">
    <source>
        <dbReference type="Proteomes" id="UP001222027"/>
    </source>
</evidence>
<protein>
    <recommendedName>
        <fullName evidence="1">Transglycosylase SLT domain-containing protein</fullName>
    </recommendedName>
</protein>
<dbReference type="EMBL" id="JAQQAF010000009">
    <property type="protein sequence ID" value="KAJ8459563.1"/>
    <property type="molecule type" value="Genomic_DNA"/>
</dbReference>
<dbReference type="Gene3D" id="1.10.530.10">
    <property type="match status" value="2"/>
</dbReference>
<dbReference type="InterPro" id="IPR023346">
    <property type="entry name" value="Lysozyme-like_dom_sf"/>
</dbReference>
<dbReference type="Pfam" id="PF01464">
    <property type="entry name" value="SLT"/>
    <property type="match status" value="2"/>
</dbReference>
<dbReference type="AlphaFoldDB" id="A0AAV8PRM7"/>
<proteinExistence type="predicted"/>
<feature type="domain" description="Transglycosylase SLT" evidence="1">
    <location>
        <begin position="112"/>
        <end position="199"/>
    </location>
</feature>
<dbReference type="Proteomes" id="UP001222027">
    <property type="component" value="Unassembled WGS sequence"/>
</dbReference>
<dbReference type="SUPFAM" id="SSF53955">
    <property type="entry name" value="Lysozyme-like"/>
    <property type="match status" value="2"/>
</dbReference>
<accession>A0AAV8PRM7</accession>
<dbReference type="PANTHER" id="PTHR37179:SF1">
    <property type="entry name" value="TRANSGLYCOSYLASE"/>
    <property type="match status" value="1"/>
</dbReference>
<evidence type="ECO:0000259" key="1">
    <source>
        <dbReference type="Pfam" id="PF01464"/>
    </source>
</evidence>
<keyword evidence="3" id="KW-1185">Reference proteome</keyword>
<name>A0AAV8PRM7_ENSVE</name>
<comment type="caution">
    <text evidence="2">The sequence shown here is derived from an EMBL/GenBank/DDBJ whole genome shotgun (WGS) entry which is preliminary data.</text>
</comment>
<dbReference type="CDD" id="cd00254">
    <property type="entry name" value="LT-like"/>
    <property type="match status" value="1"/>
</dbReference>
<evidence type="ECO:0000313" key="2">
    <source>
        <dbReference type="EMBL" id="KAJ8459563.1"/>
    </source>
</evidence>
<feature type="domain" description="Transglycosylase SLT" evidence="1">
    <location>
        <begin position="311"/>
        <end position="417"/>
    </location>
</feature>
<gene>
    <name evidence="2" type="ORF">OPV22_032489</name>
</gene>
<dbReference type="PANTHER" id="PTHR37179">
    <property type="entry name" value="TRANSGLYCOSYLASE"/>
    <property type="match status" value="1"/>
</dbReference>
<organism evidence="2 3">
    <name type="scientific">Ensete ventricosum</name>
    <name type="common">Abyssinian banana</name>
    <name type="synonym">Musa ensete</name>
    <dbReference type="NCBI Taxonomy" id="4639"/>
    <lineage>
        <taxon>Eukaryota</taxon>
        <taxon>Viridiplantae</taxon>
        <taxon>Streptophyta</taxon>
        <taxon>Embryophyta</taxon>
        <taxon>Tracheophyta</taxon>
        <taxon>Spermatophyta</taxon>
        <taxon>Magnoliopsida</taxon>
        <taxon>Liliopsida</taxon>
        <taxon>Zingiberales</taxon>
        <taxon>Musaceae</taxon>
        <taxon>Ensete</taxon>
    </lineage>
</organism>